<reference evidence="2" key="1">
    <citation type="submission" date="2016-10" db="EMBL/GenBank/DDBJ databases">
        <authorList>
            <person name="Varghese N."/>
            <person name="Submissions S."/>
        </authorList>
    </citation>
    <scope>NUCLEOTIDE SEQUENCE [LARGE SCALE GENOMIC DNA]</scope>
    <source>
        <strain evidence="2">DSM 27839</strain>
    </source>
</reference>
<dbReference type="AlphaFoldDB" id="A0A1H2YHK3"/>
<dbReference type="Proteomes" id="UP000183400">
    <property type="component" value="Unassembled WGS sequence"/>
</dbReference>
<accession>A0A1H2YHK3</accession>
<name>A0A1H2YHK3_9RHOB</name>
<gene>
    <name evidence="1" type="ORF">SAMN05444358_102287</name>
</gene>
<dbReference type="SUPFAM" id="SSF53850">
    <property type="entry name" value="Periplasmic binding protein-like II"/>
    <property type="match status" value="1"/>
</dbReference>
<organism evidence="1 2">
    <name type="scientific">Ruegeria halocynthiae</name>
    <dbReference type="NCBI Taxonomy" id="985054"/>
    <lineage>
        <taxon>Bacteria</taxon>
        <taxon>Pseudomonadati</taxon>
        <taxon>Pseudomonadota</taxon>
        <taxon>Alphaproteobacteria</taxon>
        <taxon>Rhodobacterales</taxon>
        <taxon>Roseobacteraceae</taxon>
        <taxon>Ruegeria</taxon>
    </lineage>
</organism>
<protein>
    <submittedName>
        <fullName evidence="1">Putative spermidine/putrescine transport system substrate-binding protein</fullName>
    </submittedName>
</protein>
<proteinExistence type="predicted"/>
<dbReference type="EMBL" id="FNNP01000002">
    <property type="protein sequence ID" value="SDX04667.1"/>
    <property type="molecule type" value="Genomic_DNA"/>
</dbReference>
<dbReference type="OrthoDB" id="9815444at2"/>
<keyword evidence="2" id="KW-1185">Reference proteome</keyword>
<dbReference type="STRING" id="985054.SAMN05444358_102287"/>
<dbReference type="InterPro" id="IPR006059">
    <property type="entry name" value="SBP"/>
</dbReference>
<evidence type="ECO:0000313" key="2">
    <source>
        <dbReference type="Proteomes" id="UP000183400"/>
    </source>
</evidence>
<dbReference type="Pfam" id="PF13416">
    <property type="entry name" value="SBP_bac_8"/>
    <property type="match status" value="1"/>
</dbReference>
<evidence type="ECO:0000313" key="1">
    <source>
        <dbReference type="EMBL" id="SDX04667.1"/>
    </source>
</evidence>
<dbReference type="Gene3D" id="3.40.190.10">
    <property type="entry name" value="Periplasmic binding protein-like II"/>
    <property type="match status" value="2"/>
</dbReference>
<sequence length="125" mass="13948">MDMLPIWNGRIQAAMADGAAADFTFNQQLLDFDCMVIPKGAPNKDEAMQLLSKIVTADYQARLPQYINYGPINAAAYESDLITPEMAKGLPSSPDNAAQAAYNNAAWWRDNLDEVTERFELFIQQ</sequence>